<dbReference type="AlphaFoldDB" id="A0A2M7DA03"/>
<dbReference type="InterPro" id="IPR035901">
    <property type="entry name" value="GIY-YIG_endonuc_sf"/>
</dbReference>
<feature type="compositionally biased region" description="Basic and acidic residues" evidence="1">
    <location>
        <begin position="71"/>
        <end position="88"/>
    </location>
</feature>
<feature type="domain" description="GIY-YIG" evidence="2">
    <location>
        <begin position="19"/>
        <end position="83"/>
    </location>
</feature>
<feature type="region of interest" description="Disordered" evidence="1">
    <location>
        <begin position="68"/>
        <end position="88"/>
    </location>
</feature>
<dbReference type="InterPro" id="IPR000305">
    <property type="entry name" value="GIY-YIG_endonuc"/>
</dbReference>
<evidence type="ECO:0000313" key="3">
    <source>
        <dbReference type="EMBL" id="PIV45288.1"/>
    </source>
</evidence>
<evidence type="ECO:0000259" key="2">
    <source>
        <dbReference type="Pfam" id="PF01541"/>
    </source>
</evidence>
<comment type="caution">
    <text evidence="3">The sequence shown here is derived from an EMBL/GenBank/DDBJ whole genome shotgun (WGS) entry which is preliminary data.</text>
</comment>
<name>A0A2M7DA03_9BACT</name>
<dbReference type="Gene3D" id="3.40.1440.10">
    <property type="entry name" value="GIY-YIG endonuclease"/>
    <property type="match status" value="1"/>
</dbReference>
<dbReference type="EMBL" id="PETZ01000013">
    <property type="protein sequence ID" value="PIV45288.1"/>
    <property type="molecule type" value="Genomic_DNA"/>
</dbReference>
<proteinExistence type="predicted"/>
<dbReference type="CDD" id="cd00719">
    <property type="entry name" value="GIY-YIG_SF"/>
    <property type="match status" value="1"/>
</dbReference>
<accession>A0A2M7DA03</accession>
<dbReference type="SUPFAM" id="SSF82771">
    <property type="entry name" value="GIY-YIG endonuclease"/>
    <property type="match status" value="1"/>
</dbReference>
<protein>
    <recommendedName>
        <fullName evidence="2">GIY-YIG domain-containing protein</fullName>
    </recommendedName>
</protein>
<gene>
    <name evidence="3" type="ORF">COS25_00565</name>
</gene>
<dbReference type="Pfam" id="PF01541">
    <property type="entry name" value="GIY-YIG"/>
    <property type="match status" value="1"/>
</dbReference>
<sequence>MTNWYNFSEDLNLVPSTEGVYLLADTYHNVAYAGRADDLRKRLSEHPDPQNSCLRRKNIEYFAFEENSNSESRETELIDKYDPECNRT</sequence>
<evidence type="ECO:0000313" key="4">
    <source>
        <dbReference type="Proteomes" id="UP000230864"/>
    </source>
</evidence>
<reference evidence="4" key="1">
    <citation type="submission" date="2017-09" db="EMBL/GenBank/DDBJ databases">
        <title>Depth-based differentiation of microbial function through sediment-hosted aquifers and enrichment of novel symbionts in the deep terrestrial subsurface.</title>
        <authorList>
            <person name="Probst A.J."/>
            <person name="Ladd B."/>
            <person name="Jarett J.K."/>
            <person name="Geller-Mcgrath D.E."/>
            <person name="Sieber C.M.K."/>
            <person name="Emerson J.B."/>
            <person name="Anantharaman K."/>
            <person name="Thomas B.C."/>
            <person name="Malmstrom R."/>
            <person name="Stieglmeier M."/>
            <person name="Klingl A."/>
            <person name="Woyke T."/>
            <person name="Ryan C.M."/>
            <person name="Banfield J.F."/>
        </authorList>
    </citation>
    <scope>NUCLEOTIDE SEQUENCE [LARGE SCALE GENOMIC DNA]</scope>
</reference>
<organism evidence="3 4">
    <name type="scientific">Candidatus Nealsonbacteria bacterium CG02_land_8_20_14_3_00_37_10</name>
    <dbReference type="NCBI Taxonomy" id="1974699"/>
    <lineage>
        <taxon>Bacteria</taxon>
        <taxon>Candidatus Nealsoniibacteriota</taxon>
    </lineage>
</organism>
<evidence type="ECO:0000256" key="1">
    <source>
        <dbReference type="SAM" id="MobiDB-lite"/>
    </source>
</evidence>
<dbReference type="Proteomes" id="UP000230864">
    <property type="component" value="Unassembled WGS sequence"/>
</dbReference>